<evidence type="ECO:0000259" key="13">
    <source>
        <dbReference type="Pfam" id="PF03717"/>
    </source>
</evidence>
<dbReference type="SUPFAM" id="SSF56601">
    <property type="entry name" value="beta-lactamase/transpeptidase-like"/>
    <property type="match status" value="1"/>
</dbReference>
<evidence type="ECO:0000256" key="9">
    <source>
        <dbReference type="ARBA" id="ARBA00023136"/>
    </source>
</evidence>
<dbReference type="GO" id="GO:0009252">
    <property type="term" value="P:peptidoglycan biosynthetic process"/>
    <property type="evidence" value="ECO:0007669"/>
    <property type="project" value="UniProtKB-KW"/>
</dbReference>
<keyword evidence="7" id="KW-0573">Peptidoglycan synthesis</keyword>
<dbReference type="GO" id="GO:0005886">
    <property type="term" value="C:plasma membrane"/>
    <property type="evidence" value="ECO:0007669"/>
    <property type="project" value="UniProtKB-SubCell"/>
</dbReference>
<dbReference type="GO" id="GO:0071555">
    <property type="term" value="P:cell wall organization"/>
    <property type="evidence" value="ECO:0007669"/>
    <property type="project" value="UniProtKB-KW"/>
</dbReference>
<name>A0AAX3LYT2_9BACL</name>
<feature type="domain" description="Penicillin-binding protein dimerisation" evidence="13">
    <location>
        <begin position="69"/>
        <end position="260"/>
    </location>
</feature>
<evidence type="ECO:0000256" key="5">
    <source>
        <dbReference type="ARBA" id="ARBA00022692"/>
    </source>
</evidence>
<evidence type="ECO:0000256" key="6">
    <source>
        <dbReference type="ARBA" id="ARBA00022960"/>
    </source>
</evidence>
<accession>A0AAX3LYT2</accession>
<protein>
    <submittedName>
        <fullName evidence="14">Penicillin-binding transpeptidase domain-containing protein</fullName>
    </submittedName>
</protein>
<evidence type="ECO:0000313" key="15">
    <source>
        <dbReference type="Proteomes" id="UP001220509"/>
    </source>
</evidence>
<evidence type="ECO:0000256" key="1">
    <source>
        <dbReference type="ARBA" id="ARBA00004167"/>
    </source>
</evidence>
<dbReference type="Pfam" id="PF00905">
    <property type="entry name" value="Transpeptidase"/>
    <property type="match status" value="1"/>
</dbReference>
<keyword evidence="4" id="KW-1003">Cell membrane</keyword>
<evidence type="ECO:0000256" key="2">
    <source>
        <dbReference type="ARBA" id="ARBA00004236"/>
    </source>
</evidence>
<dbReference type="Gene3D" id="3.40.710.10">
    <property type="entry name" value="DD-peptidase/beta-lactamase superfamily"/>
    <property type="match status" value="1"/>
</dbReference>
<dbReference type="Proteomes" id="UP001220509">
    <property type="component" value="Chromosome"/>
</dbReference>
<keyword evidence="5 11" id="KW-0812">Transmembrane</keyword>
<evidence type="ECO:0000256" key="10">
    <source>
        <dbReference type="ARBA" id="ARBA00023316"/>
    </source>
</evidence>
<evidence type="ECO:0000256" key="7">
    <source>
        <dbReference type="ARBA" id="ARBA00022984"/>
    </source>
</evidence>
<dbReference type="InterPro" id="IPR001460">
    <property type="entry name" value="PCN-bd_Tpept"/>
</dbReference>
<keyword evidence="8 11" id="KW-1133">Transmembrane helix</keyword>
<dbReference type="KEGG" id="pka:PQ456_18050"/>
<dbReference type="GO" id="GO:0071972">
    <property type="term" value="F:peptidoglycan L,D-transpeptidase activity"/>
    <property type="evidence" value="ECO:0007669"/>
    <property type="project" value="TreeGrafter"/>
</dbReference>
<evidence type="ECO:0000256" key="3">
    <source>
        <dbReference type="ARBA" id="ARBA00007171"/>
    </source>
</evidence>
<dbReference type="AlphaFoldDB" id="A0AAX3LYT2"/>
<reference evidence="14 15" key="1">
    <citation type="submission" date="2023-02" db="EMBL/GenBank/DDBJ databases">
        <title>Genome sequence of Paenibacillus kyungheensis KACC 18744.</title>
        <authorList>
            <person name="Kim S."/>
            <person name="Heo J."/>
            <person name="Kwon S.-W."/>
        </authorList>
    </citation>
    <scope>NUCLEOTIDE SEQUENCE [LARGE SCALE GENOMIC DNA]</scope>
    <source>
        <strain evidence="14 15">KACC 18744</strain>
    </source>
</reference>
<dbReference type="Pfam" id="PF03717">
    <property type="entry name" value="PBP_dimer"/>
    <property type="match status" value="1"/>
</dbReference>
<gene>
    <name evidence="14" type="ORF">PQ456_18050</name>
</gene>
<dbReference type="EMBL" id="CP117416">
    <property type="protein sequence ID" value="WCT55069.1"/>
    <property type="molecule type" value="Genomic_DNA"/>
</dbReference>
<evidence type="ECO:0000256" key="11">
    <source>
        <dbReference type="SAM" id="Phobius"/>
    </source>
</evidence>
<dbReference type="InterPro" id="IPR005311">
    <property type="entry name" value="PBP_dimer"/>
</dbReference>
<dbReference type="SUPFAM" id="SSF56519">
    <property type="entry name" value="Penicillin binding protein dimerisation domain"/>
    <property type="match status" value="1"/>
</dbReference>
<evidence type="ECO:0000256" key="4">
    <source>
        <dbReference type="ARBA" id="ARBA00022475"/>
    </source>
</evidence>
<keyword evidence="10" id="KW-0961">Cell wall biogenesis/degradation</keyword>
<dbReference type="RefSeq" id="WP_273613521.1">
    <property type="nucleotide sequence ID" value="NZ_CP117416.1"/>
</dbReference>
<evidence type="ECO:0000259" key="12">
    <source>
        <dbReference type="Pfam" id="PF00905"/>
    </source>
</evidence>
<dbReference type="PANTHER" id="PTHR30627">
    <property type="entry name" value="PEPTIDOGLYCAN D,D-TRANSPEPTIDASE"/>
    <property type="match status" value="1"/>
</dbReference>
<proteinExistence type="inferred from homology"/>
<dbReference type="InterPro" id="IPR012338">
    <property type="entry name" value="Beta-lactam/transpept-like"/>
</dbReference>
<feature type="domain" description="Penicillin-binding protein transpeptidase" evidence="12">
    <location>
        <begin position="316"/>
        <end position="652"/>
    </location>
</feature>
<keyword evidence="9 11" id="KW-0472">Membrane</keyword>
<dbReference type="InterPro" id="IPR036138">
    <property type="entry name" value="PBP_dimer_sf"/>
</dbReference>
<keyword evidence="6" id="KW-0133">Cell shape</keyword>
<dbReference type="GO" id="GO:0008658">
    <property type="term" value="F:penicillin binding"/>
    <property type="evidence" value="ECO:0007669"/>
    <property type="project" value="InterPro"/>
</dbReference>
<dbReference type="PANTHER" id="PTHR30627:SF2">
    <property type="entry name" value="PEPTIDOGLYCAN D,D-TRANSPEPTIDASE MRDA"/>
    <property type="match status" value="1"/>
</dbReference>
<comment type="subcellular location">
    <subcellularLocation>
        <location evidence="2">Cell membrane</location>
    </subcellularLocation>
    <subcellularLocation>
        <location evidence="1">Membrane</location>
        <topology evidence="1">Single-pass membrane protein</topology>
    </subcellularLocation>
</comment>
<evidence type="ECO:0000313" key="14">
    <source>
        <dbReference type="EMBL" id="WCT55069.1"/>
    </source>
</evidence>
<keyword evidence="15" id="KW-1185">Reference proteome</keyword>
<organism evidence="14 15">
    <name type="scientific">Paenibacillus kyungheensis</name>
    <dbReference type="NCBI Taxonomy" id="1452732"/>
    <lineage>
        <taxon>Bacteria</taxon>
        <taxon>Bacillati</taxon>
        <taxon>Bacillota</taxon>
        <taxon>Bacilli</taxon>
        <taxon>Bacillales</taxon>
        <taxon>Paenibacillaceae</taxon>
        <taxon>Paenibacillus</taxon>
    </lineage>
</organism>
<dbReference type="InterPro" id="IPR050515">
    <property type="entry name" value="Beta-lactam/transpept"/>
</dbReference>
<sequence>MNFNKSPAHENEQDKNRKQFAIRLNIFFFITFIVFSIIVVRLAIIQFVEGPELRKVAEGDIVKEVPLLPTRGTIYDSSMQPIAYSEPTQSLYLTLDKDYNRSDRTQEAKQLARKLQKIFDQYGDPNTKALTTVDIFKAMDTTYAKANGYTPRRIKTGLSNKEIAYFLERRNEFKGIEIVEENIRHYDTDTVAVQTVGYLRPFVSSMSRNKYKNIQRNSSEDPAMKYSAIENVGFDGLELLYQDELRGKSGYRRVPINPKNMASGPTELIPPVKGSDLVLTINKEIQVATEKAITEHTAKIRYSGTRGVSAPNAVTGYAVAMEIDTGKVVTMASMPDYDSNIWSKDTRTESEWKNIEPYYMNGAIRSVNRPGGGDHPSSVVLLGSTMKPLSVLIGLNEKLFTLGDRYNDHGITTLGKEGYGTKVRNASSRAYGTLSPIGAISHSSNTFMVDMVGKRLYQKYEGKPGVEVWDKYMEQFGLGVSTESGLAAEYIGYKEYIHEMESGSAQSALAYASFGQQGKYTTLQLAQYTAMLANRGERLKPQFVNEIRNADGKVTKKFKKEVLNKVDLPSQYWDAVQSGMQSEVDAFKGFPYDYRRKTGTSQQRMATGKTIENAVFIAYAPAQNPKLAVAVVVPEGGYGAQGAAPIARQIFEAYDQQYGLDGIPKKKPIVEASGEIDSPIR</sequence>
<comment type="similarity">
    <text evidence="3">Belongs to the transpeptidase family.</text>
</comment>
<dbReference type="GO" id="GO:0008360">
    <property type="term" value="P:regulation of cell shape"/>
    <property type="evidence" value="ECO:0007669"/>
    <property type="project" value="UniProtKB-KW"/>
</dbReference>
<feature type="transmembrane region" description="Helical" evidence="11">
    <location>
        <begin position="20"/>
        <end position="44"/>
    </location>
</feature>
<dbReference type="Gene3D" id="3.90.1310.10">
    <property type="entry name" value="Penicillin-binding protein 2a (Domain 2)"/>
    <property type="match status" value="1"/>
</dbReference>
<evidence type="ECO:0000256" key="8">
    <source>
        <dbReference type="ARBA" id="ARBA00022989"/>
    </source>
</evidence>